<dbReference type="Proteomes" id="UP000177798">
    <property type="component" value="Chromosome 1"/>
</dbReference>
<dbReference type="VEuPathDB" id="FungiDB:sscle_01g006190"/>
<feature type="compositionally biased region" description="Low complexity" evidence="2">
    <location>
        <begin position="458"/>
        <end position="472"/>
    </location>
</feature>
<evidence type="ECO:0000313" key="3">
    <source>
        <dbReference type="EMBL" id="APA05849.1"/>
    </source>
</evidence>
<reference evidence="4" key="1">
    <citation type="journal article" date="2017" name="Genome Biol. Evol.">
        <title>The complete genome sequence of the phytopathogenic fungus Sclerotinia sclerotiorum reveals insights into the genome architecture of broad host range pathogens.</title>
        <authorList>
            <person name="Derbyshire M."/>
            <person name="Denton-Giles M."/>
            <person name="Hegedus D."/>
            <person name="Seifbarghy S."/>
            <person name="Rollins J."/>
            <person name="van Kan J."/>
            <person name="Seidl M.F."/>
            <person name="Faino L."/>
            <person name="Mbengue M."/>
            <person name="Navaud O."/>
            <person name="Raffaele S."/>
            <person name="Hammond-Kosack K."/>
            <person name="Heard S."/>
            <person name="Oliver R."/>
        </authorList>
    </citation>
    <scope>NUCLEOTIDE SEQUENCE [LARGE SCALE GENOMIC DNA]</scope>
    <source>
        <strain evidence="4">ATCC 18683 / 1980 / Ss-1</strain>
    </source>
</reference>
<organism evidence="3 4">
    <name type="scientific">Sclerotinia sclerotiorum (strain ATCC 18683 / 1980 / Ss-1)</name>
    <name type="common">White mold</name>
    <name type="synonym">Whetzelinia sclerotiorum</name>
    <dbReference type="NCBI Taxonomy" id="665079"/>
    <lineage>
        <taxon>Eukaryota</taxon>
        <taxon>Fungi</taxon>
        <taxon>Dikarya</taxon>
        <taxon>Ascomycota</taxon>
        <taxon>Pezizomycotina</taxon>
        <taxon>Leotiomycetes</taxon>
        <taxon>Helotiales</taxon>
        <taxon>Sclerotiniaceae</taxon>
        <taxon>Sclerotinia</taxon>
    </lineage>
</organism>
<feature type="region of interest" description="Disordered" evidence="2">
    <location>
        <begin position="739"/>
        <end position="758"/>
    </location>
</feature>
<feature type="compositionally biased region" description="Polar residues" evidence="2">
    <location>
        <begin position="330"/>
        <end position="343"/>
    </location>
</feature>
<gene>
    <name evidence="3" type="ORF">sscle_01g006190</name>
</gene>
<name>A0A1D9PT92_SCLS1</name>
<proteinExistence type="predicted"/>
<feature type="region of interest" description="Disordered" evidence="2">
    <location>
        <begin position="300"/>
        <end position="349"/>
    </location>
</feature>
<dbReference type="OrthoDB" id="3525364at2759"/>
<sequence length="1043" mass="115520">MGQTHELGTRLCHVPLTSALDASIFVPFPGLPTTPLPTERDALLKILRRHHHRVRANIVKAYVIEKENLLEKFKDDIAKQKSAIEGSRNGITSRPTDGERAASIQEDAWKRRNEKELEDLRWLRGPKWLLLLQAEDRKNGVLSVPREELNRRKERLVEEMKGHESEEYEWDFESSCDPEPGSNRQGGKDHEGDLVMGGMNSSNASPTELFTSANTITPFEIEERLNKDLQRLLEDAISKVKEYDNHVKPFVTRFEESLDKGILDGNGTDKVGGILKNARLKLIVPSPSEPVAGILKRKSVSMQSPRDTPVGILKKSTSIQSPLEIRGGTSKKSVTIQTPSENSARPLKKTLSIQIPPNAEKGSPDRSLVQSPQEYTGSALKKVRLDDPFWNPTSRSPHTNPSNSLQQISFPMNPPTGPESPGASRRPSDPLDLPQNPTTPGAPEDSNKFTPRPHHLSPVHSPPSSSRSSNSSTMRGGGHSPIFSTAPTDQKSIDALVGRTFISSTTWYPQSGNHYNLDIMTGDEIEVSSHVMGTGYNAFNLTSHKAGQINVKYFLQDIEHSKLIGKTFISSSTYAPRYSNQFYDLVINRGDDVTIIRFHSGSAYIGFNTTLQKTGNFNVNFYAKDIEDSTHIEKTSKLSSSKGISKDSNTSYIGKTFIATDTSGPKNARDVTTLKIRIGDEIKITKYASGVNYVGFNERSGKTGQFDMDRFCKDVERSIKETVGNELTVAKSQLPRDHLGVTTHGAKGYAKDESGDDRQKDLAVHVGKTFKSTHNWVPRHRDKTDDLEIRYGDYIEIVSHNSGTMYEGYNLRTQRVGQFNISYFYVDIDPLDNIGKIFTATSSQNTSDLTALTINIGDAIEIMEFVGNGVYTGHNLKTGQTAGDFYIDQYRDDIERGHLVDGNWDDLEPLDCIDKIFTATSAQSPRGSSDNTLSISIGDEIKVTKFVSGSTFRCSNITTGESGHVKLVYFRKDIEAASKPSEHTEAADRFLNDISSNMDLDPISRSSEPTTVNNDKQSGKFSFSIKGAGQKSLKGQAGVGRLF</sequence>
<keyword evidence="1" id="KW-0175">Coiled coil</keyword>
<accession>A0A1D9PT92</accession>
<protein>
    <submittedName>
        <fullName evidence="3">Uncharacterized protein</fullName>
    </submittedName>
</protein>
<feature type="compositionally biased region" description="Polar residues" evidence="2">
    <location>
        <begin position="391"/>
        <end position="410"/>
    </location>
</feature>
<feature type="coiled-coil region" evidence="1">
    <location>
        <begin position="219"/>
        <end position="246"/>
    </location>
</feature>
<dbReference type="EMBL" id="CP017814">
    <property type="protein sequence ID" value="APA05849.1"/>
    <property type="molecule type" value="Genomic_DNA"/>
</dbReference>
<evidence type="ECO:0000313" key="4">
    <source>
        <dbReference type="Proteomes" id="UP000177798"/>
    </source>
</evidence>
<feature type="region of interest" description="Disordered" evidence="2">
    <location>
        <begin position="379"/>
        <end position="487"/>
    </location>
</feature>
<dbReference type="AlphaFoldDB" id="A0A1D9PT92"/>
<evidence type="ECO:0000256" key="2">
    <source>
        <dbReference type="SAM" id="MobiDB-lite"/>
    </source>
</evidence>
<dbReference type="RefSeq" id="XP_001597572.1">
    <property type="nucleotide sequence ID" value="XM_001597522.1"/>
</dbReference>
<dbReference type="KEGG" id="ssl:SS1G_01766"/>
<dbReference type="OMA" id="RGPKWLL"/>
<evidence type="ECO:0000256" key="1">
    <source>
        <dbReference type="SAM" id="Coils"/>
    </source>
</evidence>
<feature type="region of interest" description="Disordered" evidence="2">
    <location>
        <begin position="168"/>
        <end position="207"/>
    </location>
</feature>
<feature type="compositionally biased region" description="Basic and acidic residues" evidence="2">
    <location>
        <begin position="749"/>
        <end position="758"/>
    </location>
</feature>